<organism evidence="2 3">
    <name type="scientific">Candidatus Lambdaproteobacteria bacterium RIFOXYD2_FULL_50_16</name>
    <dbReference type="NCBI Taxonomy" id="1817772"/>
    <lineage>
        <taxon>Bacteria</taxon>
        <taxon>Pseudomonadati</taxon>
        <taxon>Pseudomonadota</taxon>
        <taxon>Candidatus Lambdaproteobacteria</taxon>
    </lineage>
</organism>
<feature type="chain" id="PRO_5009524624" evidence="1">
    <location>
        <begin position="19"/>
        <end position="159"/>
    </location>
</feature>
<keyword evidence="1" id="KW-0732">Signal</keyword>
<sequence>MKGLWVILVLLWSSTLLGQTPAEQKDYPGPFPVKGPIFNSEGQQIAEAHVYPRFVEIHQLGKGKIGRVGVMPEQGWSKIFIMREKNELQLVGHAFEGQIFNEKKEVIGRYFWTPTYSYAYDLDGKRVGSTKCIAWPRVCSVGVAGFLLGLLEPPKEPAL</sequence>
<evidence type="ECO:0000256" key="1">
    <source>
        <dbReference type="SAM" id="SignalP"/>
    </source>
</evidence>
<evidence type="ECO:0000313" key="3">
    <source>
        <dbReference type="Proteomes" id="UP000178449"/>
    </source>
</evidence>
<evidence type="ECO:0000313" key="2">
    <source>
        <dbReference type="EMBL" id="OGG95320.1"/>
    </source>
</evidence>
<proteinExistence type="predicted"/>
<dbReference type="AlphaFoldDB" id="A0A1F6GB40"/>
<comment type="caution">
    <text evidence="2">The sequence shown here is derived from an EMBL/GenBank/DDBJ whole genome shotgun (WGS) entry which is preliminary data.</text>
</comment>
<accession>A0A1F6GB40</accession>
<protein>
    <submittedName>
        <fullName evidence="2">Uncharacterized protein</fullName>
    </submittedName>
</protein>
<feature type="signal peptide" evidence="1">
    <location>
        <begin position="1"/>
        <end position="18"/>
    </location>
</feature>
<dbReference type="STRING" id="1817772.A2527_07295"/>
<reference evidence="2 3" key="1">
    <citation type="journal article" date="2016" name="Nat. Commun.">
        <title>Thousands of microbial genomes shed light on interconnected biogeochemical processes in an aquifer system.</title>
        <authorList>
            <person name="Anantharaman K."/>
            <person name="Brown C.T."/>
            <person name="Hug L.A."/>
            <person name="Sharon I."/>
            <person name="Castelle C.J."/>
            <person name="Probst A.J."/>
            <person name="Thomas B.C."/>
            <person name="Singh A."/>
            <person name="Wilkins M.J."/>
            <person name="Karaoz U."/>
            <person name="Brodie E.L."/>
            <person name="Williams K.H."/>
            <person name="Hubbard S.S."/>
            <person name="Banfield J.F."/>
        </authorList>
    </citation>
    <scope>NUCLEOTIDE SEQUENCE [LARGE SCALE GENOMIC DNA]</scope>
</reference>
<name>A0A1F6GB40_9PROT</name>
<gene>
    <name evidence="2" type="ORF">A2527_07295</name>
</gene>
<dbReference type="EMBL" id="MFNE01000024">
    <property type="protein sequence ID" value="OGG95320.1"/>
    <property type="molecule type" value="Genomic_DNA"/>
</dbReference>
<dbReference type="Proteomes" id="UP000178449">
    <property type="component" value="Unassembled WGS sequence"/>
</dbReference>